<feature type="domain" description="MYND-type" evidence="5">
    <location>
        <begin position="476"/>
        <end position="527"/>
    </location>
</feature>
<comment type="caution">
    <text evidence="6">The sequence shown here is derived from an EMBL/GenBank/DDBJ whole genome shotgun (WGS) entry which is preliminary data.</text>
</comment>
<dbReference type="EMBL" id="QPFP01000003">
    <property type="protein sequence ID" value="TEB37978.1"/>
    <property type="molecule type" value="Genomic_DNA"/>
</dbReference>
<dbReference type="PANTHER" id="PTHR47570">
    <property type="entry name" value="ZINC ION BINDING PROTEIN"/>
    <property type="match status" value="1"/>
</dbReference>
<keyword evidence="1" id="KW-0479">Metal-binding</keyword>
<keyword evidence="7" id="KW-1185">Reference proteome</keyword>
<dbReference type="OrthoDB" id="5231159at2759"/>
<keyword evidence="2 4" id="KW-0863">Zinc-finger</keyword>
<organism evidence="6 7">
    <name type="scientific">Coprinellus micaceus</name>
    <name type="common">Glistening ink-cap mushroom</name>
    <name type="synonym">Coprinus micaceus</name>
    <dbReference type="NCBI Taxonomy" id="71717"/>
    <lineage>
        <taxon>Eukaryota</taxon>
        <taxon>Fungi</taxon>
        <taxon>Dikarya</taxon>
        <taxon>Basidiomycota</taxon>
        <taxon>Agaricomycotina</taxon>
        <taxon>Agaricomycetes</taxon>
        <taxon>Agaricomycetidae</taxon>
        <taxon>Agaricales</taxon>
        <taxon>Agaricineae</taxon>
        <taxon>Psathyrellaceae</taxon>
        <taxon>Coprinellus</taxon>
    </lineage>
</organism>
<proteinExistence type="predicted"/>
<dbReference type="PROSITE" id="PS50865">
    <property type="entry name" value="ZF_MYND_2"/>
    <property type="match status" value="1"/>
</dbReference>
<keyword evidence="3" id="KW-0862">Zinc</keyword>
<reference evidence="6 7" key="1">
    <citation type="journal article" date="2019" name="Nat. Ecol. Evol.">
        <title>Megaphylogeny resolves global patterns of mushroom evolution.</title>
        <authorList>
            <person name="Varga T."/>
            <person name="Krizsan K."/>
            <person name="Foldi C."/>
            <person name="Dima B."/>
            <person name="Sanchez-Garcia M."/>
            <person name="Sanchez-Ramirez S."/>
            <person name="Szollosi G.J."/>
            <person name="Szarkandi J.G."/>
            <person name="Papp V."/>
            <person name="Albert L."/>
            <person name="Andreopoulos W."/>
            <person name="Angelini C."/>
            <person name="Antonin V."/>
            <person name="Barry K.W."/>
            <person name="Bougher N.L."/>
            <person name="Buchanan P."/>
            <person name="Buyck B."/>
            <person name="Bense V."/>
            <person name="Catcheside P."/>
            <person name="Chovatia M."/>
            <person name="Cooper J."/>
            <person name="Damon W."/>
            <person name="Desjardin D."/>
            <person name="Finy P."/>
            <person name="Geml J."/>
            <person name="Haridas S."/>
            <person name="Hughes K."/>
            <person name="Justo A."/>
            <person name="Karasinski D."/>
            <person name="Kautmanova I."/>
            <person name="Kiss B."/>
            <person name="Kocsube S."/>
            <person name="Kotiranta H."/>
            <person name="LaButti K.M."/>
            <person name="Lechner B.E."/>
            <person name="Liimatainen K."/>
            <person name="Lipzen A."/>
            <person name="Lukacs Z."/>
            <person name="Mihaltcheva S."/>
            <person name="Morgado L.N."/>
            <person name="Niskanen T."/>
            <person name="Noordeloos M.E."/>
            <person name="Ohm R.A."/>
            <person name="Ortiz-Santana B."/>
            <person name="Ovrebo C."/>
            <person name="Racz N."/>
            <person name="Riley R."/>
            <person name="Savchenko A."/>
            <person name="Shiryaev A."/>
            <person name="Soop K."/>
            <person name="Spirin V."/>
            <person name="Szebenyi C."/>
            <person name="Tomsovsky M."/>
            <person name="Tulloss R.E."/>
            <person name="Uehling J."/>
            <person name="Grigoriev I.V."/>
            <person name="Vagvolgyi C."/>
            <person name="Papp T."/>
            <person name="Martin F.M."/>
            <person name="Miettinen O."/>
            <person name="Hibbett D.S."/>
            <person name="Nagy L.G."/>
        </authorList>
    </citation>
    <scope>NUCLEOTIDE SEQUENCE [LARGE SCALE GENOMIC DNA]</scope>
    <source>
        <strain evidence="6 7">FP101781</strain>
    </source>
</reference>
<sequence length="692" mass="77815">MSTASPKVGPPSKSTLAAAHNGSLPALELVYAGLPEHYSIEVLDTLLHQLSLDGLTEEDRHGLYQAFHIKSRYVSFEELQQTDKIKAATLAMTSMIFLPSFFKTHPVLKKRTVQKVAEALPYLATWMLWNLGYGPDRNPAGHPEFQALDLEVDGKGDVTEKMRDICITVICHALDLDVRLKERIIQLDTAVELMLVMWMKTYKGDPSIRKSASTPGVPPDHLIECMHSFIAGNAAGVLAVITRQRVCSIDAFAAQTLRMVRIAIDRNKTWEQFCHITEDTYDIPTVGLLVEIANDLVREPSVREPFFKKGGVTLYAKCTMLVRLRVDMDRNYSYLPHTTHWMSHVLEWSVSSSGYLISNISAMVKEGILAVIQDSFRFPSGSAVARSRTIADVQRNYLTGNVNPCTAGPADNAAFMISTLLQHLNWPRFLPNFEYQALQTTASDFIKVRDERGILYLALMEEVKKRNKFFKKRNWVRLCDNLDGCRGIQYRMPGTIRQQTCSKCHSVVYCSRECQKRDWNQRHREECAPAFALHIDRMHGDECYSHHTKAFQLSVLLDSLDGVFQSRASNPHSVGVDSSGVWVLDATGQTPPTKHALSDWPLQHANSIPRYMKHRLDDMIAMLERSHIPVPQADSPLGIAQIGTRLQLVDAQYKYGQLILHLIFLSRKLGAPASIGDSSFGYEVAANLAFTV</sequence>
<dbReference type="Gene3D" id="6.10.140.2220">
    <property type="match status" value="1"/>
</dbReference>
<evidence type="ECO:0000256" key="1">
    <source>
        <dbReference type="ARBA" id="ARBA00022723"/>
    </source>
</evidence>
<evidence type="ECO:0000256" key="3">
    <source>
        <dbReference type="ARBA" id="ARBA00022833"/>
    </source>
</evidence>
<evidence type="ECO:0000256" key="2">
    <source>
        <dbReference type="ARBA" id="ARBA00022771"/>
    </source>
</evidence>
<gene>
    <name evidence="6" type="ORF">FA13DRAFT_715124</name>
</gene>
<dbReference type="Proteomes" id="UP000298030">
    <property type="component" value="Unassembled WGS sequence"/>
</dbReference>
<evidence type="ECO:0000256" key="4">
    <source>
        <dbReference type="PROSITE-ProRule" id="PRU00134"/>
    </source>
</evidence>
<dbReference type="Pfam" id="PF01753">
    <property type="entry name" value="zf-MYND"/>
    <property type="match status" value="1"/>
</dbReference>
<evidence type="ECO:0000313" key="6">
    <source>
        <dbReference type="EMBL" id="TEB37978.1"/>
    </source>
</evidence>
<dbReference type="AlphaFoldDB" id="A0A4Y7TVR2"/>
<dbReference type="InterPro" id="IPR002893">
    <property type="entry name" value="Znf_MYND"/>
</dbReference>
<evidence type="ECO:0000259" key="5">
    <source>
        <dbReference type="PROSITE" id="PS50865"/>
    </source>
</evidence>
<dbReference type="SUPFAM" id="SSF144232">
    <property type="entry name" value="HIT/MYND zinc finger-like"/>
    <property type="match status" value="1"/>
</dbReference>
<dbReference type="PANTHER" id="PTHR47570:SF1">
    <property type="entry name" value="ZINC ION BINDING PROTEIN"/>
    <property type="match status" value="1"/>
</dbReference>
<dbReference type="GO" id="GO:0008270">
    <property type="term" value="F:zinc ion binding"/>
    <property type="evidence" value="ECO:0007669"/>
    <property type="project" value="UniProtKB-KW"/>
</dbReference>
<name>A0A4Y7TVR2_COPMI</name>
<accession>A0A4Y7TVR2</accession>
<evidence type="ECO:0000313" key="7">
    <source>
        <dbReference type="Proteomes" id="UP000298030"/>
    </source>
</evidence>
<protein>
    <recommendedName>
        <fullName evidence="5">MYND-type domain-containing protein</fullName>
    </recommendedName>
</protein>